<dbReference type="Gene3D" id="2.60.120.620">
    <property type="entry name" value="q2cbj1_9rhob like domain"/>
    <property type="match status" value="1"/>
</dbReference>
<dbReference type="Pfam" id="PF05721">
    <property type="entry name" value="PhyH"/>
    <property type="match status" value="1"/>
</dbReference>
<dbReference type="RefSeq" id="WP_319960449.1">
    <property type="nucleotide sequence ID" value="NZ_JAXARY010000001.1"/>
</dbReference>
<comment type="caution">
    <text evidence="2">The sequence shown here is derived from an EMBL/GenBank/DDBJ whole genome shotgun (WGS) entry which is preliminary data.</text>
</comment>
<keyword evidence="2" id="KW-0560">Oxidoreductase</keyword>
<organism evidence="2 3">
    <name type="scientific">Methylomonas defluvii</name>
    <dbReference type="NCBI Taxonomy" id="3045149"/>
    <lineage>
        <taxon>Bacteria</taxon>
        <taxon>Pseudomonadati</taxon>
        <taxon>Pseudomonadota</taxon>
        <taxon>Gammaproteobacteria</taxon>
        <taxon>Methylococcales</taxon>
        <taxon>Methylococcaceae</taxon>
        <taxon>Methylomonas</taxon>
    </lineage>
</organism>
<comment type="cofactor">
    <cofactor evidence="1">
        <name>Fe(2+)</name>
        <dbReference type="ChEBI" id="CHEBI:29033"/>
    </cofactor>
</comment>
<protein>
    <submittedName>
        <fullName evidence="2">Phytanoyl-CoA dioxygenase family protein</fullName>
    </submittedName>
</protein>
<dbReference type="PANTHER" id="PTHR20883">
    <property type="entry name" value="PHYTANOYL-COA DIOXYGENASE DOMAIN CONTAINING 1"/>
    <property type="match status" value="1"/>
</dbReference>
<name>A0ABU4U9Z0_9GAMM</name>
<dbReference type="SUPFAM" id="SSF51197">
    <property type="entry name" value="Clavaminate synthase-like"/>
    <property type="match status" value="1"/>
</dbReference>
<sequence>MSNHYSRGRSNLPEPLSVLNAERFCEQGFIAVNDYFDTNLLLRVSEEWQAFCVSATPSELPVDRPAAVFWRHVQGDVKRIRPLAEFPALSEIALGHAATQIARQLAQVSQGEMELRLFETIVFSKPPLEGGMLSWHQDNPFFPFDPQNQIALWIPLDDVDPENGGLEYAIGSHKAGVSAPFDLHSGANLGDGQICLTPADFADDKFDTFAVSLRVGGVAVHDGRTWHRSFPNTSTTRQRRAISLRYLVGPTRYSPRQGTAASMNAQINLAAGALIDCSAFPLV</sequence>
<gene>
    <name evidence="2" type="ORF">QLH52_02610</name>
</gene>
<dbReference type="GO" id="GO:0051213">
    <property type="term" value="F:dioxygenase activity"/>
    <property type="evidence" value="ECO:0007669"/>
    <property type="project" value="UniProtKB-KW"/>
</dbReference>
<evidence type="ECO:0000313" key="2">
    <source>
        <dbReference type="EMBL" id="MDX8126159.1"/>
    </source>
</evidence>
<dbReference type="PANTHER" id="PTHR20883:SF48">
    <property type="entry name" value="ECTOINE DIOXYGENASE"/>
    <property type="match status" value="1"/>
</dbReference>
<reference evidence="2 3" key="1">
    <citation type="submission" date="2023-11" db="EMBL/GenBank/DDBJ databases">
        <authorList>
            <person name="Ouyang M.-Y."/>
        </authorList>
    </citation>
    <scope>NUCLEOTIDE SEQUENCE [LARGE SCALE GENOMIC DNA]</scope>
    <source>
        <strain evidence="2 3">OY6</strain>
    </source>
</reference>
<proteinExistence type="predicted"/>
<dbReference type="Proteomes" id="UP001284537">
    <property type="component" value="Unassembled WGS sequence"/>
</dbReference>
<accession>A0ABU4U9Z0</accession>
<keyword evidence="3" id="KW-1185">Reference proteome</keyword>
<dbReference type="EMBL" id="JAXARY010000001">
    <property type="protein sequence ID" value="MDX8126159.1"/>
    <property type="molecule type" value="Genomic_DNA"/>
</dbReference>
<evidence type="ECO:0000256" key="1">
    <source>
        <dbReference type="ARBA" id="ARBA00001954"/>
    </source>
</evidence>
<dbReference type="InterPro" id="IPR008775">
    <property type="entry name" value="Phytyl_CoA_dOase-like"/>
</dbReference>
<evidence type="ECO:0000313" key="3">
    <source>
        <dbReference type="Proteomes" id="UP001284537"/>
    </source>
</evidence>
<keyword evidence="2" id="KW-0223">Dioxygenase</keyword>